<dbReference type="PROSITE" id="PS51257">
    <property type="entry name" value="PROKAR_LIPOPROTEIN"/>
    <property type="match status" value="1"/>
</dbReference>
<evidence type="ECO:0000313" key="1">
    <source>
        <dbReference type="EMBL" id="MBM6619438.1"/>
    </source>
</evidence>
<name>A0ABS2DP85_9BACI</name>
<evidence type="ECO:0000313" key="2">
    <source>
        <dbReference type="Proteomes" id="UP001518925"/>
    </source>
</evidence>
<dbReference type="RefSeq" id="WP_204204890.1">
    <property type="nucleotide sequence ID" value="NZ_JAFELM010000043.1"/>
</dbReference>
<dbReference type="EMBL" id="JAFELM010000043">
    <property type="protein sequence ID" value="MBM6619438.1"/>
    <property type="molecule type" value="Genomic_DNA"/>
</dbReference>
<dbReference type="Proteomes" id="UP001518925">
    <property type="component" value="Unassembled WGS sequence"/>
</dbReference>
<organism evidence="1 2">
    <name type="scientific">Bacillus suaedaesalsae</name>
    <dbReference type="NCBI Taxonomy" id="2810349"/>
    <lineage>
        <taxon>Bacteria</taxon>
        <taxon>Bacillati</taxon>
        <taxon>Bacillota</taxon>
        <taxon>Bacilli</taxon>
        <taxon>Bacillales</taxon>
        <taxon>Bacillaceae</taxon>
        <taxon>Bacillus</taxon>
    </lineage>
</organism>
<keyword evidence="2" id="KW-1185">Reference proteome</keyword>
<gene>
    <name evidence="1" type="ORF">JR050_17390</name>
</gene>
<sequence length="127" mass="15268">MRKIVLPFMTVLFVLILGCSPYEKHEETVTKIVSYDELYWMERNQRELANKLSEENNIAKTMIEEIREGSVMLRFNLDFMEDHPEYDLVEFEFPITKYKKERTSIEFFNDEGKITKVHSVNGDWEVY</sequence>
<reference evidence="1 2" key="1">
    <citation type="submission" date="2021-02" db="EMBL/GenBank/DDBJ databases">
        <title>Bacillus sp. RD4P76, an endophyte from a halophyte.</title>
        <authorList>
            <person name="Sun J.-Q."/>
        </authorList>
    </citation>
    <scope>NUCLEOTIDE SEQUENCE [LARGE SCALE GENOMIC DNA]</scope>
    <source>
        <strain evidence="1 2">RD4P76</strain>
    </source>
</reference>
<proteinExistence type="predicted"/>
<protein>
    <recommendedName>
        <fullName evidence="3">DUF4878 domain-containing protein</fullName>
    </recommendedName>
</protein>
<comment type="caution">
    <text evidence="1">The sequence shown here is derived from an EMBL/GenBank/DDBJ whole genome shotgun (WGS) entry which is preliminary data.</text>
</comment>
<accession>A0ABS2DP85</accession>
<evidence type="ECO:0008006" key="3">
    <source>
        <dbReference type="Google" id="ProtNLM"/>
    </source>
</evidence>